<dbReference type="Pfam" id="PF25425">
    <property type="entry name" value="YfjL_N"/>
    <property type="match status" value="1"/>
</dbReference>
<reference evidence="5" key="1">
    <citation type="submission" date="2020-08" db="EMBL/GenBank/DDBJ databases">
        <title>Genome public.</title>
        <authorList>
            <person name="Liu C."/>
            <person name="Sun Q."/>
        </authorList>
    </citation>
    <scope>NUCLEOTIDE SEQUENCE</scope>
    <source>
        <strain evidence="5">NSJ-12</strain>
    </source>
</reference>
<proteinExistence type="predicted"/>
<name>A0A926EJS4_9FIRM</name>
<feature type="domain" description="YfjL-like C-terminal" evidence="3">
    <location>
        <begin position="292"/>
        <end position="385"/>
    </location>
</feature>
<feature type="transmembrane region" description="Helical" evidence="1">
    <location>
        <begin position="146"/>
        <end position="168"/>
    </location>
</feature>
<dbReference type="Pfam" id="PF24911">
    <property type="entry name" value="YfjL_C"/>
    <property type="match status" value="1"/>
</dbReference>
<protein>
    <submittedName>
        <fullName evidence="5">Zf-HC2 domain-containing protein</fullName>
    </submittedName>
</protein>
<sequence>MYLPCESYQDFIHLYIDHALSEPSTRLLEKHLLECEVCKAYLETIQEDLPTPIVKEKTDTDQAFIKKLERRLLWTQSSFLFCGILICVLFTLSQNMFQNLALLPLIGLLGYLFTKKLLPVPLLTTFILSISSWLKEGFSLDMITMISLLAFIYCILTLVGSGAGYLVIRLTHYFKTRSTWSKTGIFFTYLGLALLCLVILLAYNESNGNPFTALYAKKQMEDYLAHTYEGEDFSVHEPTYNAKFALYDANAYIHGYKNPRPFTISYKNGRVWDDYFDRYLEDIETSRRLGREAASQIKALLNQHAIPFSEVSVSLRVPQNTYNDISFDKTTIKEPLSLSITLLTDTKDSYEDFSKWCEAIRNLITIQDYNINSLTLDSDPYSMVNRLSLVLDEDEIYQPIQDISVLESFIDYGKLNDITDASQKDASVKDNLYKNELLSNTLITKLHEMNLPIEDVIIETSPNSSSITIEWFGERVCPYTFATTCITIRDLLVNEPELIQYLPIQSLDFSYYWGTMYDSYYVALYGEDIYAITTDKIVEDVLSNEKY</sequence>
<keyword evidence="1" id="KW-1133">Transmembrane helix</keyword>
<dbReference type="InterPro" id="IPR027383">
    <property type="entry name" value="Znf_put"/>
</dbReference>
<feature type="transmembrane region" description="Helical" evidence="1">
    <location>
        <begin position="180"/>
        <end position="203"/>
    </location>
</feature>
<evidence type="ECO:0000256" key="1">
    <source>
        <dbReference type="SAM" id="Phobius"/>
    </source>
</evidence>
<gene>
    <name evidence="5" type="ORF">H8718_09830</name>
</gene>
<evidence type="ECO:0000259" key="3">
    <source>
        <dbReference type="Pfam" id="PF24911"/>
    </source>
</evidence>
<accession>A0A926EJS4</accession>
<dbReference type="EMBL" id="JACRSY010000014">
    <property type="protein sequence ID" value="MBC8579825.1"/>
    <property type="molecule type" value="Genomic_DNA"/>
</dbReference>
<feature type="transmembrane region" description="Helical" evidence="1">
    <location>
        <begin position="72"/>
        <end position="91"/>
    </location>
</feature>
<dbReference type="Pfam" id="PF13490">
    <property type="entry name" value="zf-HC2"/>
    <property type="match status" value="1"/>
</dbReference>
<keyword evidence="6" id="KW-1185">Reference proteome</keyword>
<dbReference type="InterPro" id="IPR057359">
    <property type="entry name" value="YfjL_N"/>
</dbReference>
<dbReference type="AlphaFoldDB" id="A0A926EJS4"/>
<evidence type="ECO:0000259" key="4">
    <source>
        <dbReference type="Pfam" id="PF25425"/>
    </source>
</evidence>
<feature type="domain" description="Putative zinc-finger" evidence="2">
    <location>
        <begin position="5"/>
        <end position="38"/>
    </location>
</feature>
<feature type="domain" description="YfjL-like N-terminal" evidence="4">
    <location>
        <begin position="192"/>
        <end position="274"/>
    </location>
</feature>
<dbReference type="InterPro" id="IPR056905">
    <property type="entry name" value="YfjL_C"/>
</dbReference>
<evidence type="ECO:0000313" key="6">
    <source>
        <dbReference type="Proteomes" id="UP000655830"/>
    </source>
</evidence>
<organism evidence="5 6">
    <name type="scientific">Zhenhengia yiwuensis</name>
    <dbReference type="NCBI Taxonomy" id="2763666"/>
    <lineage>
        <taxon>Bacteria</taxon>
        <taxon>Bacillati</taxon>
        <taxon>Bacillota</taxon>
        <taxon>Clostridia</taxon>
        <taxon>Lachnospirales</taxon>
        <taxon>Lachnospiraceae</taxon>
        <taxon>Zhenhengia</taxon>
    </lineage>
</organism>
<dbReference type="RefSeq" id="WP_249332745.1">
    <property type="nucleotide sequence ID" value="NZ_JACRSY010000014.1"/>
</dbReference>
<keyword evidence="1" id="KW-0812">Transmembrane</keyword>
<evidence type="ECO:0000259" key="2">
    <source>
        <dbReference type="Pfam" id="PF13490"/>
    </source>
</evidence>
<keyword evidence="1" id="KW-0472">Membrane</keyword>
<dbReference type="Proteomes" id="UP000655830">
    <property type="component" value="Unassembled WGS sequence"/>
</dbReference>
<evidence type="ECO:0000313" key="5">
    <source>
        <dbReference type="EMBL" id="MBC8579825.1"/>
    </source>
</evidence>
<comment type="caution">
    <text evidence="5">The sequence shown here is derived from an EMBL/GenBank/DDBJ whole genome shotgun (WGS) entry which is preliminary data.</text>
</comment>